<dbReference type="STRING" id="1448321.A0A317VDD5"/>
<dbReference type="PANTHER" id="PTHR28164">
    <property type="entry name" value="PROTEIN STB3"/>
    <property type="match status" value="1"/>
</dbReference>
<dbReference type="EMBL" id="MSFL01000026">
    <property type="protein sequence ID" value="PWY72384.1"/>
    <property type="molecule type" value="Genomic_DNA"/>
</dbReference>
<protein>
    <recommendedName>
        <fullName evidence="4">Sin3 binding protein</fullName>
    </recommendedName>
</protein>
<feature type="region of interest" description="Disordered" evidence="1">
    <location>
        <begin position="470"/>
        <end position="495"/>
    </location>
</feature>
<name>A0A317VDD5_9EURO</name>
<dbReference type="VEuPathDB" id="FungiDB:BO70DRAFT_355208"/>
<organism evidence="2 3">
    <name type="scientific">Aspergillus heteromorphus CBS 117.55</name>
    <dbReference type="NCBI Taxonomy" id="1448321"/>
    <lineage>
        <taxon>Eukaryota</taxon>
        <taxon>Fungi</taxon>
        <taxon>Dikarya</taxon>
        <taxon>Ascomycota</taxon>
        <taxon>Pezizomycotina</taxon>
        <taxon>Eurotiomycetes</taxon>
        <taxon>Eurotiomycetidae</taxon>
        <taxon>Eurotiales</taxon>
        <taxon>Aspergillaceae</taxon>
        <taxon>Aspergillus</taxon>
        <taxon>Aspergillus subgen. Circumdati</taxon>
    </lineage>
</organism>
<feature type="compositionally biased region" description="Basic residues" evidence="1">
    <location>
        <begin position="7"/>
        <end position="17"/>
    </location>
</feature>
<dbReference type="RefSeq" id="XP_025396486.1">
    <property type="nucleotide sequence ID" value="XM_025541896.1"/>
</dbReference>
<feature type="region of interest" description="Disordered" evidence="1">
    <location>
        <begin position="336"/>
        <end position="361"/>
    </location>
</feature>
<gene>
    <name evidence="2" type="ORF">BO70DRAFT_355208</name>
</gene>
<dbReference type="OrthoDB" id="5391991at2759"/>
<feature type="region of interest" description="Disordered" evidence="1">
    <location>
        <begin position="182"/>
        <end position="251"/>
    </location>
</feature>
<dbReference type="AlphaFoldDB" id="A0A317VDD5"/>
<dbReference type="Proteomes" id="UP000247233">
    <property type="component" value="Unassembled WGS sequence"/>
</dbReference>
<evidence type="ECO:0000313" key="3">
    <source>
        <dbReference type="Proteomes" id="UP000247233"/>
    </source>
</evidence>
<keyword evidence="3" id="KW-1185">Reference proteome</keyword>
<dbReference type="PANTHER" id="PTHR28164:SF1">
    <property type="entry name" value="PROTEIN STB3"/>
    <property type="match status" value="1"/>
</dbReference>
<proteinExistence type="predicted"/>
<reference evidence="2 3" key="1">
    <citation type="submission" date="2016-12" db="EMBL/GenBank/DDBJ databases">
        <title>The genomes of Aspergillus section Nigri reveals drivers in fungal speciation.</title>
        <authorList>
            <consortium name="DOE Joint Genome Institute"/>
            <person name="Vesth T.C."/>
            <person name="Nybo J."/>
            <person name="Theobald S."/>
            <person name="Brandl J."/>
            <person name="Frisvad J.C."/>
            <person name="Nielsen K.F."/>
            <person name="Lyhne E.K."/>
            <person name="Kogle M.E."/>
            <person name="Kuo A."/>
            <person name="Riley R."/>
            <person name="Clum A."/>
            <person name="Nolan M."/>
            <person name="Lipzen A."/>
            <person name="Salamov A."/>
            <person name="Henrissat B."/>
            <person name="Wiebenga A."/>
            <person name="De Vries R.P."/>
            <person name="Grigoriev I.V."/>
            <person name="Mortensen U.H."/>
            <person name="Andersen M.R."/>
            <person name="Baker S.E."/>
        </authorList>
    </citation>
    <scope>NUCLEOTIDE SEQUENCE [LARGE SCALE GENOMIC DNA]</scope>
    <source>
        <strain evidence="2 3">CBS 117.55</strain>
    </source>
</reference>
<feature type="compositionally biased region" description="Basic and acidic residues" evidence="1">
    <location>
        <begin position="230"/>
        <end position="239"/>
    </location>
</feature>
<evidence type="ECO:0000256" key="1">
    <source>
        <dbReference type="SAM" id="MobiDB-lite"/>
    </source>
</evidence>
<feature type="region of interest" description="Disordered" evidence="1">
    <location>
        <begin position="1"/>
        <end position="69"/>
    </location>
</feature>
<dbReference type="InterPro" id="IPR018818">
    <property type="entry name" value="Stb3"/>
</dbReference>
<dbReference type="GO" id="GO:0000432">
    <property type="term" value="P:positive regulation of transcription from RNA polymerase II promoter by glucose"/>
    <property type="evidence" value="ECO:0007669"/>
    <property type="project" value="TreeGrafter"/>
</dbReference>
<feature type="compositionally biased region" description="Polar residues" evidence="1">
    <location>
        <begin position="349"/>
        <end position="361"/>
    </location>
</feature>
<feature type="compositionally biased region" description="Basic and acidic residues" evidence="1">
    <location>
        <begin position="336"/>
        <end position="346"/>
    </location>
</feature>
<evidence type="ECO:0008006" key="4">
    <source>
        <dbReference type="Google" id="ProtNLM"/>
    </source>
</evidence>
<dbReference type="GeneID" id="37064133"/>
<dbReference type="GO" id="GO:0043565">
    <property type="term" value="F:sequence-specific DNA binding"/>
    <property type="evidence" value="ECO:0007669"/>
    <property type="project" value="TreeGrafter"/>
</dbReference>
<comment type="caution">
    <text evidence="2">The sequence shown here is derived from an EMBL/GenBank/DDBJ whole genome shotgun (WGS) entry which is preliminary data.</text>
</comment>
<dbReference type="GO" id="GO:0005634">
    <property type="term" value="C:nucleus"/>
    <property type="evidence" value="ECO:0007669"/>
    <property type="project" value="TreeGrafter"/>
</dbReference>
<feature type="compositionally biased region" description="Pro residues" evidence="1">
    <location>
        <begin position="187"/>
        <end position="199"/>
    </location>
</feature>
<evidence type="ECO:0000313" key="2">
    <source>
        <dbReference type="EMBL" id="PWY72384.1"/>
    </source>
</evidence>
<accession>A0A317VDD5</accession>
<sequence length="525" mass="56162">MHPWTQWRKKRRRRKGKGQGDKPVWESAGNGMATIRDGKITGHGNEGQVAPDPPGAVQSGPEESRPIKGDAQEHGTAFVGTFTASSLISTRFPLHLQVLARLDRRASLSTLLLCALLWDISHPQAPIIRPSPLLDRSSIAIMAFMNSTSSIAMALAGKTASVDIPKPRAGFPLGACDSARPGLPAMLPTPPNSISPTLPPQAFRRQDASHPEYSPLASSHVESDVDLGDLADHADHADHPNGAPAAHDLDSTGAITPGMLAKHHLPEVMLQHGPLAIRHLMGYLTTSVPGFSGIPPARARRLVVAALEGRGSDDKSGSRLGDVVFEKVGWGRWDARRRGEPSRDAPQHLNVSPPSSISNSFPQRGVQIPTKRASVQPYGSSVTGDSAVFSYSEDYGGRDISMLEHEADKMSLDGNEREYCSSSEAPDDEMQDDEMGEEDVTDEEDWAQIGAAALRARSLNATGGFVHGALNSPQLRGGGPAPSSLAKSAPRRMPVQQRGFTLPEGVMGDREERAAVEALLRLGSM</sequence>
<dbReference type="Pfam" id="PF10330">
    <property type="entry name" value="Stb3"/>
    <property type="match status" value="1"/>
</dbReference>